<dbReference type="AlphaFoldDB" id="D1B8W7"/>
<dbReference type="HOGENOM" id="CLU_039510_0_0_0"/>
<evidence type="ECO:0000313" key="3">
    <source>
        <dbReference type="Proteomes" id="UP000002030"/>
    </source>
</evidence>
<dbReference type="RefSeq" id="WP_012869236.1">
    <property type="nucleotide sequence ID" value="NC_013522.1"/>
</dbReference>
<dbReference type="NCBIfam" id="TIGR03609">
    <property type="entry name" value="S_layer_CsaB"/>
    <property type="match status" value="1"/>
</dbReference>
<dbReference type="Proteomes" id="UP000002030">
    <property type="component" value="Chromosome"/>
</dbReference>
<dbReference type="Pfam" id="PF04230">
    <property type="entry name" value="PS_pyruv_trans"/>
    <property type="match status" value="1"/>
</dbReference>
<sequence length="336" mass="35773">MRELDVVLCGYYGFGNLGDELLAKALVELLCLSGVDRDRIGVLSASPDQTAGELGVRSEDRWSPRSVFRFLSSSRTLLLGGGGLFQDVTSLKSPLYYWGVTFMARRAGAVPWAFGQSLGPLSSSLGRRLATRSLGACKVRVLRDAPSVKLAQSMGIGAVMMAPDPVLALRPNVGERTGAFIGVNVRPTRSVSLKKVAYCIRDLVLKEGLPVVGLALAEEDLLALRDLETFGVRMGDVRLMRSLRDFEAVAGSLRGTVSMRLHGVVLSVASRIPCVAIPYDPKVEAFAGQFLVPMSSGDRPMEFGDPVDVSALDEAQGALREAMGLAVSKLGIGGGS</sequence>
<gene>
    <name evidence="2" type="ordered locus">Taci_0484</name>
</gene>
<dbReference type="eggNOG" id="COG2327">
    <property type="taxonomic scope" value="Bacteria"/>
</dbReference>
<evidence type="ECO:0000313" key="2">
    <source>
        <dbReference type="EMBL" id="ACZ18720.1"/>
    </source>
</evidence>
<evidence type="ECO:0000259" key="1">
    <source>
        <dbReference type="Pfam" id="PF04230"/>
    </source>
</evidence>
<dbReference type="STRING" id="525903.Taci_0484"/>
<keyword evidence="2" id="KW-0808">Transferase</keyword>
<dbReference type="GO" id="GO:0016740">
    <property type="term" value="F:transferase activity"/>
    <property type="evidence" value="ECO:0007669"/>
    <property type="project" value="UniProtKB-KW"/>
</dbReference>
<dbReference type="OrthoDB" id="3199616at2"/>
<accession>D1B8W7</accession>
<name>D1B8W7_THEAS</name>
<dbReference type="EMBL" id="CP001818">
    <property type="protein sequence ID" value="ACZ18720.1"/>
    <property type="molecule type" value="Genomic_DNA"/>
</dbReference>
<dbReference type="InterPro" id="IPR019896">
    <property type="entry name" value="Polysacch_pyruvyl_Trfase_CsaB"/>
</dbReference>
<dbReference type="PANTHER" id="PTHR36836">
    <property type="entry name" value="COLANIC ACID BIOSYNTHESIS PROTEIN WCAK"/>
    <property type="match status" value="1"/>
</dbReference>
<reference evidence="2 3" key="1">
    <citation type="journal article" date="2009" name="Stand. Genomic Sci.">
        <title>Complete genome sequence of Thermanaerovibrio acidaminovorans type strain (Su883).</title>
        <authorList>
            <person name="Chovatia M."/>
            <person name="Sikorski J."/>
            <person name="Schroder M."/>
            <person name="Lapidus A."/>
            <person name="Nolan M."/>
            <person name="Tice H."/>
            <person name="Glavina Del Rio T."/>
            <person name="Copeland A."/>
            <person name="Cheng J.F."/>
            <person name="Lucas S."/>
            <person name="Chen F."/>
            <person name="Bruce D."/>
            <person name="Goodwin L."/>
            <person name="Pitluck S."/>
            <person name="Ivanova N."/>
            <person name="Mavromatis K."/>
            <person name="Ovchinnikova G."/>
            <person name="Pati A."/>
            <person name="Chen A."/>
            <person name="Palaniappan K."/>
            <person name="Land M."/>
            <person name="Hauser L."/>
            <person name="Chang Y.J."/>
            <person name="Jeffries C.D."/>
            <person name="Chain P."/>
            <person name="Saunders E."/>
            <person name="Detter J.C."/>
            <person name="Brettin T."/>
            <person name="Rohde M."/>
            <person name="Goker M."/>
            <person name="Spring S."/>
            <person name="Bristow J."/>
            <person name="Markowitz V."/>
            <person name="Hugenholtz P."/>
            <person name="Kyrpides N.C."/>
            <person name="Klenk H.P."/>
            <person name="Eisen J.A."/>
        </authorList>
    </citation>
    <scope>NUCLEOTIDE SEQUENCE [LARGE SCALE GENOMIC DNA]</scope>
    <source>
        <strain evidence="3">ATCC 49978 / DSM 6589 / Su883</strain>
    </source>
</reference>
<keyword evidence="3" id="KW-1185">Reference proteome</keyword>
<proteinExistence type="predicted"/>
<feature type="domain" description="Polysaccharide pyruvyl transferase" evidence="1">
    <location>
        <begin position="16"/>
        <end position="281"/>
    </location>
</feature>
<organism evidence="2 3">
    <name type="scientific">Thermanaerovibrio acidaminovorans (strain ATCC 49978 / DSM 6589 / Su883)</name>
    <name type="common">Selenomonas acidaminovorans</name>
    <dbReference type="NCBI Taxonomy" id="525903"/>
    <lineage>
        <taxon>Bacteria</taxon>
        <taxon>Thermotogati</taxon>
        <taxon>Synergistota</taxon>
        <taxon>Synergistia</taxon>
        <taxon>Synergistales</taxon>
        <taxon>Synergistaceae</taxon>
        <taxon>Thermanaerovibrio</taxon>
    </lineage>
</organism>
<dbReference type="InterPro" id="IPR007345">
    <property type="entry name" value="Polysacch_pyruvyl_Trfase"/>
</dbReference>
<dbReference type="EnsemblBacteria" id="ACZ18720">
    <property type="protein sequence ID" value="ACZ18720"/>
    <property type="gene ID" value="Taci_0484"/>
</dbReference>
<protein>
    <submittedName>
        <fullName evidence="2">Polysaccharide pyruvyl transferase</fullName>
    </submittedName>
</protein>
<dbReference type="PANTHER" id="PTHR36836:SF1">
    <property type="entry name" value="COLANIC ACID BIOSYNTHESIS PROTEIN WCAK"/>
    <property type="match status" value="1"/>
</dbReference>
<dbReference type="KEGG" id="tai:Taci_0484"/>